<evidence type="ECO:0000313" key="2">
    <source>
        <dbReference type="Proteomes" id="UP001500067"/>
    </source>
</evidence>
<accession>A0ABP8N1D9</accession>
<sequence length="63" mass="7554">MKNVDGTPQIPIGLCTTYEYQYDIEYKTEKVGWRRTADNTFFNEQGIFNECFEWLLKEILHKS</sequence>
<gene>
    <name evidence="1" type="ORF">GCM10023093_00920</name>
</gene>
<reference evidence="2" key="1">
    <citation type="journal article" date="2019" name="Int. J. Syst. Evol. Microbiol.">
        <title>The Global Catalogue of Microorganisms (GCM) 10K type strain sequencing project: providing services to taxonomists for standard genome sequencing and annotation.</title>
        <authorList>
            <consortium name="The Broad Institute Genomics Platform"/>
            <consortium name="The Broad Institute Genome Sequencing Center for Infectious Disease"/>
            <person name="Wu L."/>
            <person name="Ma J."/>
        </authorList>
    </citation>
    <scope>NUCLEOTIDE SEQUENCE [LARGE SCALE GENOMIC DNA]</scope>
    <source>
        <strain evidence="2">JCM 32105</strain>
    </source>
</reference>
<evidence type="ECO:0000313" key="1">
    <source>
        <dbReference type="EMBL" id="GAA4459623.1"/>
    </source>
</evidence>
<keyword evidence="2" id="KW-1185">Reference proteome</keyword>
<protein>
    <submittedName>
        <fullName evidence="1">Uncharacterized protein</fullName>
    </submittedName>
</protein>
<name>A0ABP8N1D9_9BACT</name>
<dbReference type="EMBL" id="BAABFA010000001">
    <property type="protein sequence ID" value="GAA4459623.1"/>
    <property type="molecule type" value="Genomic_DNA"/>
</dbReference>
<organism evidence="1 2">
    <name type="scientific">Nemorincola caseinilytica</name>
    <dbReference type="NCBI Taxonomy" id="2054315"/>
    <lineage>
        <taxon>Bacteria</taxon>
        <taxon>Pseudomonadati</taxon>
        <taxon>Bacteroidota</taxon>
        <taxon>Chitinophagia</taxon>
        <taxon>Chitinophagales</taxon>
        <taxon>Chitinophagaceae</taxon>
        <taxon>Nemorincola</taxon>
    </lineage>
</organism>
<dbReference type="Proteomes" id="UP001500067">
    <property type="component" value="Unassembled WGS sequence"/>
</dbReference>
<proteinExistence type="predicted"/>
<comment type="caution">
    <text evidence="1">The sequence shown here is derived from an EMBL/GenBank/DDBJ whole genome shotgun (WGS) entry which is preliminary data.</text>
</comment>